<protein>
    <submittedName>
        <fullName evidence="2">Uncharacterized protein</fullName>
    </submittedName>
</protein>
<gene>
    <name evidence="2" type="ORF">CTI12_AA120620</name>
</gene>
<keyword evidence="3" id="KW-1185">Reference proteome</keyword>
<reference evidence="2 3" key="1">
    <citation type="journal article" date="2018" name="Mol. Plant">
        <title>The genome of Artemisia annua provides insight into the evolution of Asteraceae family and artemisinin biosynthesis.</title>
        <authorList>
            <person name="Shen Q."/>
            <person name="Zhang L."/>
            <person name="Liao Z."/>
            <person name="Wang S."/>
            <person name="Yan T."/>
            <person name="Shi P."/>
            <person name="Liu M."/>
            <person name="Fu X."/>
            <person name="Pan Q."/>
            <person name="Wang Y."/>
            <person name="Lv Z."/>
            <person name="Lu X."/>
            <person name="Zhang F."/>
            <person name="Jiang W."/>
            <person name="Ma Y."/>
            <person name="Chen M."/>
            <person name="Hao X."/>
            <person name="Li L."/>
            <person name="Tang Y."/>
            <person name="Lv G."/>
            <person name="Zhou Y."/>
            <person name="Sun X."/>
            <person name="Brodelius P.E."/>
            <person name="Rose J.K.C."/>
            <person name="Tang K."/>
        </authorList>
    </citation>
    <scope>NUCLEOTIDE SEQUENCE [LARGE SCALE GENOMIC DNA]</scope>
    <source>
        <strain evidence="3">cv. Huhao1</strain>
        <tissue evidence="2">Leaf</tissue>
    </source>
</reference>
<evidence type="ECO:0000313" key="3">
    <source>
        <dbReference type="Proteomes" id="UP000245207"/>
    </source>
</evidence>
<evidence type="ECO:0000256" key="1">
    <source>
        <dbReference type="SAM" id="MobiDB-lite"/>
    </source>
</evidence>
<feature type="region of interest" description="Disordered" evidence="1">
    <location>
        <begin position="31"/>
        <end position="77"/>
    </location>
</feature>
<sequence>MRDRIKGGRKIAFEESKKQKKGCGICGLKDHNRRTCPQRSGAGGSGGDGAGGSGLDAAGGSGGDGAGGSGVDGEIEV</sequence>
<dbReference type="AlphaFoldDB" id="A0A2U1PS45"/>
<proteinExistence type="predicted"/>
<dbReference type="Proteomes" id="UP000245207">
    <property type="component" value="Unassembled WGS sequence"/>
</dbReference>
<accession>A0A2U1PS45</accession>
<name>A0A2U1PS45_ARTAN</name>
<dbReference type="EMBL" id="PKPP01000799">
    <property type="protein sequence ID" value="PWA88589.1"/>
    <property type="molecule type" value="Genomic_DNA"/>
</dbReference>
<comment type="caution">
    <text evidence="2">The sequence shown here is derived from an EMBL/GenBank/DDBJ whole genome shotgun (WGS) entry which is preliminary data.</text>
</comment>
<feature type="compositionally biased region" description="Gly residues" evidence="1">
    <location>
        <begin position="41"/>
        <end position="71"/>
    </location>
</feature>
<evidence type="ECO:0000313" key="2">
    <source>
        <dbReference type="EMBL" id="PWA88589.1"/>
    </source>
</evidence>
<organism evidence="2 3">
    <name type="scientific">Artemisia annua</name>
    <name type="common">Sweet wormwood</name>
    <dbReference type="NCBI Taxonomy" id="35608"/>
    <lineage>
        <taxon>Eukaryota</taxon>
        <taxon>Viridiplantae</taxon>
        <taxon>Streptophyta</taxon>
        <taxon>Embryophyta</taxon>
        <taxon>Tracheophyta</taxon>
        <taxon>Spermatophyta</taxon>
        <taxon>Magnoliopsida</taxon>
        <taxon>eudicotyledons</taxon>
        <taxon>Gunneridae</taxon>
        <taxon>Pentapetalae</taxon>
        <taxon>asterids</taxon>
        <taxon>campanulids</taxon>
        <taxon>Asterales</taxon>
        <taxon>Asteraceae</taxon>
        <taxon>Asteroideae</taxon>
        <taxon>Anthemideae</taxon>
        <taxon>Artemisiinae</taxon>
        <taxon>Artemisia</taxon>
    </lineage>
</organism>